<comment type="caution">
    <text evidence="7">The sequence shown here is derived from an EMBL/GenBank/DDBJ whole genome shotgun (WGS) entry which is preliminary data.</text>
</comment>
<gene>
    <name evidence="7" type="ORF">RRG08_027153</name>
</gene>
<dbReference type="Pfam" id="PF13771">
    <property type="entry name" value="zf-HC5HC2H"/>
    <property type="match status" value="1"/>
</dbReference>
<dbReference type="SUPFAM" id="SSF57903">
    <property type="entry name" value="FYVE/PHD zinc finger"/>
    <property type="match status" value="1"/>
</dbReference>
<protein>
    <recommendedName>
        <fullName evidence="9">PHD finger protein 7</fullName>
    </recommendedName>
</protein>
<evidence type="ECO:0000313" key="8">
    <source>
        <dbReference type="Proteomes" id="UP001283361"/>
    </source>
</evidence>
<keyword evidence="1" id="KW-0479">Metal-binding</keyword>
<accession>A0AAE0YX21</accession>
<dbReference type="GO" id="GO:0008270">
    <property type="term" value="F:zinc ion binding"/>
    <property type="evidence" value="ECO:0007669"/>
    <property type="project" value="UniProtKB-KW"/>
</dbReference>
<dbReference type="InterPro" id="IPR059102">
    <property type="entry name" value="PHD_PHF7/G2E3-like"/>
</dbReference>
<dbReference type="PANTHER" id="PTHR12420">
    <property type="entry name" value="PHD FINGER PROTEIN"/>
    <property type="match status" value="1"/>
</dbReference>
<dbReference type="PROSITE" id="PS51805">
    <property type="entry name" value="EPHD"/>
    <property type="match status" value="1"/>
</dbReference>
<dbReference type="PANTHER" id="PTHR12420:SF42">
    <property type="entry name" value="G2_M PHASE-SPECIFIC E3 UBIQUITIN-PROTEIN LIGASE"/>
    <property type="match status" value="1"/>
</dbReference>
<reference evidence="7" key="1">
    <citation type="journal article" date="2023" name="G3 (Bethesda)">
        <title>A reference genome for the long-term kleptoplast-retaining sea slug Elysia crispata morphotype clarki.</title>
        <authorList>
            <person name="Eastman K.E."/>
            <person name="Pendleton A.L."/>
            <person name="Shaikh M.A."/>
            <person name="Suttiyut T."/>
            <person name="Ogas R."/>
            <person name="Tomko P."/>
            <person name="Gavelis G."/>
            <person name="Widhalm J.R."/>
            <person name="Wisecaver J.H."/>
        </authorList>
    </citation>
    <scope>NUCLEOTIDE SEQUENCE</scope>
    <source>
        <strain evidence="7">ECLA1</strain>
    </source>
</reference>
<dbReference type="InterPro" id="IPR001841">
    <property type="entry name" value="Znf_RING"/>
</dbReference>
<keyword evidence="3" id="KW-0862">Zinc</keyword>
<dbReference type="EMBL" id="JAWDGP010005328">
    <property type="protein sequence ID" value="KAK3757797.1"/>
    <property type="molecule type" value="Genomic_DNA"/>
</dbReference>
<dbReference type="AlphaFoldDB" id="A0AAE0YX21"/>
<sequence>MRAKVRHRDKNLVITYKIRRRRKKKSKSADDSLPKKKIEIVTPQPVSTSPPVCQFCLSSEVNEVDLGPIYEKNGVVVHYYCMLLSSGLTQTAHPSDKTSILGFTLGDIYKELRRGKRLNCCFCHKKGATIGCCVSHCKKAFHLCCGRKNGTMHYFFDTFRSFCVEHWSHPNLDIVTPLKKDTRKICSICQMSLGKSTVNEIVCPPCCKGNYFHHNCMQRYALSAGMHFFKCPLCNASKDFQKAMLLFGIYIPDRDASWEKEPNAYQELLERPEKCAVSPCICPQGDEHNARSGSFKLLICHYCGSYSAHRACAGISKKEQSLTCPDCDLN</sequence>
<dbReference type="InterPro" id="IPR051188">
    <property type="entry name" value="PHD-type_Zinc_Finger"/>
</dbReference>
<evidence type="ECO:0000256" key="1">
    <source>
        <dbReference type="ARBA" id="ARBA00022723"/>
    </source>
</evidence>
<evidence type="ECO:0000259" key="5">
    <source>
        <dbReference type="PROSITE" id="PS50089"/>
    </source>
</evidence>
<dbReference type="InterPro" id="IPR001965">
    <property type="entry name" value="Znf_PHD"/>
</dbReference>
<dbReference type="CDD" id="cd16448">
    <property type="entry name" value="RING-H2"/>
    <property type="match status" value="1"/>
</dbReference>
<evidence type="ECO:0000313" key="7">
    <source>
        <dbReference type="EMBL" id="KAK3757797.1"/>
    </source>
</evidence>
<dbReference type="InterPro" id="IPR013083">
    <property type="entry name" value="Znf_RING/FYVE/PHD"/>
</dbReference>
<organism evidence="7 8">
    <name type="scientific">Elysia crispata</name>
    <name type="common">lettuce slug</name>
    <dbReference type="NCBI Taxonomy" id="231223"/>
    <lineage>
        <taxon>Eukaryota</taxon>
        <taxon>Metazoa</taxon>
        <taxon>Spiralia</taxon>
        <taxon>Lophotrochozoa</taxon>
        <taxon>Mollusca</taxon>
        <taxon>Gastropoda</taxon>
        <taxon>Heterobranchia</taxon>
        <taxon>Euthyneura</taxon>
        <taxon>Panpulmonata</taxon>
        <taxon>Sacoglossa</taxon>
        <taxon>Placobranchoidea</taxon>
        <taxon>Plakobranchidae</taxon>
        <taxon>Elysia</taxon>
    </lineage>
</organism>
<dbReference type="Gene3D" id="3.30.40.10">
    <property type="entry name" value="Zinc/RING finger domain, C3HC4 (zinc finger)"/>
    <property type="match status" value="2"/>
</dbReference>
<evidence type="ECO:0000256" key="4">
    <source>
        <dbReference type="PROSITE-ProRule" id="PRU00175"/>
    </source>
</evidence>
<evidence type="ECO:0000256" key="3">
    <source>
        <dbReference type="ARBA" id="ARBA00022833"/>
    </source>
</evidence>
<dbReference type="PROSITE" id="PS50089">
    <property type="entry name" value="ZF_RING_2"/>
    <property type="match status" value="1"/>
</dbReference>
<name>A0AAE0YX21_9GAST</name>
<dbReference type="Pfam" id="PF26054">
    <property type="entry name" value="PHD_G2E3"/>
    <property type="match status" value="1"/>
</dbReference>
<evidence type="ECO:0008006" key="9">
    <source>
        <dbReference type="Google" id="ProtNLM"/>
    </source>
</evidence>
<dbReference type="GO" id="GO:0005634">
    <property type="term" value="C:nucleus"/>
    <property type="evidence" value="ECO:0007669"/>
    <property type="project" value="TreeGrafter"/>
</dbReference>
<evidence type="ECO:0000256" key="2">
    <source>
        <dbReference type="ARBA" id="ARBA00022771"/>
    </source>
</evidence>
<keyword evidence="2 4" id="KW-0863">Zinc-finger</keyword>
<dbReference type="InterPro" id="IPR011011">
    <property type="entry name" value="Znf_FYVE_PHD"/>
</dbReference>
<dbReference type="Proteomes" id="UP001283361">
    <property type="component" value="Unassembled WGS sequence"/>
</dbReference>
<keyword evidence="8" id="KW-1185">Reference proteome</keyword>
<dbReference type="InterPro" id="IPR034732">
    <property type="entry name" value="EPHD"/>
</dbReference>
<feature type="domain" description="RING-type" evidence="5">
    <location>
        <begin position="186"/>
        <end position="235"/>
    </location>
</feature>
<proteinExistence type="predicted"/>
<evidence type="ECO:0000259" key="6">
    <source>
        <dbReference type="PROSITE" id="PS51805"/>
    </source>
</evidence>
<feature type="domain" description="PHD-type" evidence="6">
    <location>
        <begin position="50"/>
        <end position="167"/>
    </location>
</feature>
<dbReference type="SMART" id="SM00249">
    <property type="entry name" value="PHD"/>
    <property type="match status" value="3"/>
</dbReference>